<evidence type="ECO:0000256" key="4">
    <source>
        <dbReference type="ARBA" id="ARBA00022917"/>
    </source>
</evidence>
<keyword evidence="5" id="KW-0030">Aminoacyl-tRNA synthetase</keyword>
<dbReference type="GO" id="GO:0006412">
    <property type="term" value="P:translation"/>
    <property type="evidence" value="ECO:0007669"/>
    <property type="project" value="UniProtKB-KW"/>
</dbReference>
<gene>
    <name evidence="7" type="primary">pheS</name>
    <name evidence="7" type="ORF">COU14_03105</name>
</gene>
<proteinExistence type="predicted"/>
<feature type="domain" description="Phenylalanyl-tRNA synthetase" evidence="6">
    <location>
        <begin position="1"/>
        <end position="36"/>
    </location>
</feature>
<sequence length="36" mass="4150">QGFAFGMGMDRLAMMKYGVDDVRLFYTGDLRVVNQF</sequence>
<evidence type="ECO:0000259" key="6">
    <source>
        <dbReference type="Pfam" id="PF01409"/>
    </source>
</evidence>
<dbReference type="EC" id="6.1.1.20" evidence="7"/>
<dbReference type="EMBL" id="PFBG01000034">
    <property type="protein sequence ID" value="PIR85689.1"/>
    <property type="molecule type" value="Genomic_DNA"/>
</dbReference>
<keyword evidence="4" id="KW-0648">Protein biosynthesis</keyword>
<dbReference type="GO" id="GO:0000049">
    <property type="term" value="F:tRNA binding"/>
    <property type="evidence" value="ECO:0007669"/>
    <property type="project" value="InterPro"/>
</dbReference>
<comment type="caution">
    <text evidence="7">The sequence shown here is derived from an EMBL/GenBank/DDBJ whole genome shotgun (WGS) entry which is preliminary data.</text>
</comment>
<feature type="non-terminal residue" evidence="7">
    <location>
        <position position="1"/>
    </location>
</feature>
<dbReference type="GO" id="GO:0043039">
    <property type="term" value="P:tRNA aminoacylation"/>
    <property type="evidence" value="ECO:0007669"/>
    <property type="project" value="InterPro"/>
</dbReference>
<dbReference type="SUPFAM" id="SSF55681">
    <property type="entry name" value="Class II aaRS and biotin synthetases"/>
    <property type="match status" value="1"/>
</dbReference>
<evidence type="ECO:0000256" key="5">
    <source>
        <dbReference type="ARBA" id="ARBA00023146"/>
    </source>
</evidence>
<dbReference type="GO" id="GO:0005524">
    <property type="term" value="F:ATP binding"/>
    <property type="evidence" value="ECO:0007669"/>
    <property type="project" value="UniProtKB-KW"/>
</dbReference>
<evidence type="ECO:0000256" key="1">
    <source>
        <dbReference type="ARBA" id="ARBA00022598"/>
    </source>
</evidence>
<keyword evidence="1 7" id="KW-0436">Ligase</keyword>
<name>A0A2H0UH07_9BACT</name>
<reference evidence="8" key="1">
    <citation type="submission" date="2017-09" db="EMBL/GenBank/DDBJ databases">
        <title>Depth-based differentiation of microbial function through sediment-hosted aquifers and enrichment of novel symbionts in the deep terrestrial subsurface.</title>
        <authorList>
            <person name="Probst A.J."/>
            <person name="Ladd B."/>
            <person name="Jarett J.K."/>
            <person name="Geller-Mcgrath D.E."/>
            <person name="Sieber C.M.K."/>
            <person name="Emerson J.B."/>
            <person name="Anantharaman K."/>
            <person name="Thomas B.C."/>
            <person name="Malmstrom R."/>
            <person name="Stieglmeier M."/>
            <person name="Klingl A."/>
            <person name="Woyke T."/>
            <person name="Ryan C.M."/>
            <person name="Banfield J.F."/>
        </authorList>
    </citation>
    <scope>NUCLEOTIDE SEQUENCE [LARGE SCALE GENOMIC DNA]</scope>
</reference>
<dbReference type="Gene3D" id="3.30.930.10">
    <property type="entry name" value="Bira Bifunctional Protein, Domain 2"/>
    <property type="match status" value="1"/>
</dbReference>
<dbReference type="InterPro" id="IPR002319">
    <property type="entry name" value="Phenylalanyl-tRNA_Synthase"/>
</dbReference>
<evidence type="ECO:0000313" key="7">
    <source>
        <dbReference type="EMBL" id="PIR85689.1"/>
    </source>
</evidence>
<dbReference type="InterPro" id="IPR045864">
    <property type="entry name" value="aa-tRNA-synth_II/BPL/LPL"/>
</dbReference>
<protein>
    <submittedName>
        <fullName evidence="7">Phenylalanine--tRNA ligase subunit alpha</fullName>
        <ecNumber evidence="7">6.1.1.20</ecNumber>
    </submittedName>
</protein>
<evidence type="ECO:0000256" key="3">
    <source>
        <dbReference type="ARBA" id="ARBA00022840"/>
    </source>
</evidence>
<evidence type="ECO:0000256" key="2">
    <source>
        <dbReference type="ARBA" id="ARBA00022741"/>
    </source>
</evidence>
<accession>A0A2H0UH07</accession>
<evidence type="ECO:0000313" key="8">
    <source>
        <dbReference type="Proteomes" id="UP000229612"/>
    </source>
</evidence>
<dbReference type="Proteomes" id="UP000229612">
    <property type="component" value="Unassembled WGS sequence"/>
</dbReference>
<dbReference type="AlphaFoldDB" id="A0A2H0UH07"/>
<keyword evidence="2" id="KW-0547">Nucleotide-binding</keyword>
<dbReference type="Pfam" id="PF01409">
    <property type="entry name" value="tRNA-synt_2d"/>
    <property type="match status" value="1"/>
</dbReference>
<keyword evidence="3" id="KW-0067">ATP-binding</keyword>
<organism evidence="7 8">
    <name type="scientific">Candidatus Kaiserbacteria bacterium CG10_big_fil_rev_8_21_14_0_10_44_10</name>
    <dbReference type="NCBI Taxonomy" id="1974606"/>
    <lineage>
        <taxon>Bacteria</taxon>
        <taxon>Candidatus Kaiseribacteriota</taxon>
    </lineage>
</organism>
<dbReference type="GO" id="GO:0004826">
    <property type="term" value="F:phenylalanine-tRNA ligase activity"/>
    <property type="evidence" value="ECO:0007669"/>
    <property type="project" value="UniProtKB-EC"/>
</dbReference>